<accession>A0A8D9L145</accession>
<dbReference type="Proteomes" id="UP000095455">
    <property type="component" value="Unassembled WGS sequence"/>
</dbReference>
<gene>
    <name evidence="1" type="ORF">ERS852380_00104</name>
</gene>
<organism evidence="1 2">
    <name type="scientific">Parabacteroides distasonis</name>
    <dbReference type="NCBI Taxonomy" id="823"/>
    <lineage>
        <taxon>Bacteria</taxon>
        <taxon>Pseudomonadati</taxon>
        <taxon>Bacteroidota</taxon>
        <taxon>Bacteroidia</taxon>
        <taxon>Bacteroidales</taxon>
        <taxon>Tannerellaceae</taxon>
        <taxon>Parabacteroides</taxon>
    </lineage>
</organism>
<comment type="caution">
    <text evidence="1">The sequence shown here is derived from an EMBL/GenBank/DDBJ whole genome shotgun (WGS) entry which is preliminary data.</text>
</comment>
<proteinExistence type="predicted"/>
<sequence>MCMFYSKHVRVLMKSKSFLNQSLCHSQNGEILAS</sequence>
<dbReference type="EMBL" id="CYYK01000001">
    <property type="protein sequence ID" value="CUN35497.1"/>
    <property type="molecule type" value="Genomic_DNA"/>
</dbReference>
<evidence type="ECO:0000313" key="2">
    <source>
        <dbReference type="Proteomes" id="UP000095455"/>
    </source>
</evidence>
<evidence type="ECO:0000313" key="1">
    <source>
        <dbReference type="EMBL" id="CUN35497.1"/>
    </source>
</evidence>
<dbReference type="AlphaFoldDB" id="A0A8D9L145"/>
<protein>
    <submittedName>
        <fullName evidence="1">Uncharacterized protein</fullName>
    </submittedName>
</protein>
<name>A0A8D9L145_PARDI</name>
<reference evidence="1 2" key="1">
    <citation type="submission" date="2015-09" db="EMBL/GenBank/DDBJ databases">
        <authorList>
            <consortium name="Pathogen Informatics"/>
        </authorList>
    </citation>
    <scope>NUCLEOTIDE SEQUENCE [LARGE SCALE GENOMIC DNA]</scope>
    <source>
        <strain evidence="1 2">2789STDY5608822</strain>
    </source>
</reference>